<dbReference type="SUPFAM" id="SSF56935">
    <property type="entry name" value="Porins"/>
    <property type="match status" value="1"/>
</dbReference>
<dbReference type="InterPro" id="IPR039426">
    <property type="entry name" value="TonB-dep_rcpt-like"/>
</dbReference>
<keyword evidence="6 7" id="KW-0998">Cell outer membrane</keyword>
<dbReference type="Proteomes" id="UP000238642">
    <property type="component" value="Unassembled WGS sequence"/>
</dbReference>
<comment type="similarity">
    <text evidence="7">Belongs to the TonB-dependent receptor family.</text>
</comment>
<dbReference type="InterPro" id="IPR036942">
    <property type="entry name" value="Beta-barrel_TonB_sf"/>
</dbReference>
<protein>
    <submittedName>
        <fullName evidence="10">SusC/RagA family protein</fullName>
    </submittedName>
</protein>
<dbReference type="Pfam" id="PF13715">
    <property type="entry name" value="CarbopepD_reg_2"/>
    <property type="match status" value="1"/>
</dbReference>
<evidence type="ECO:0000256" key="7">
    <source>
        <dbReference type="PROSITE-ProRule" id="PRU01360"/>
    </source>
</evidence>
<dbReference type="RefSeq" id="WP_105723141.1">
    <property type="nucleotide sequence ID" value="NZ_PVBS01000001.1"/>
</dbReference>
<accession>A0A2S9JT04</accession>
<proteinExistence type="inferred from homology"/>
<keyword evidence="2 7" id="KW-0813">Transport</keyword>
<dbReference type="InterPro" id="IPR012910">
    <property type="entry name" value="Plug_dom"/>
</dbReference>
<feature type="signal peptide" evidence="8">
    <location>
        <begin position="1"/>
        <end position="20"/>
    </location>
</feature>
<comment type="caution">
    <text evidence="10">The sequence shown here is derived from an EMBL/GenBank/DDBJ whole genome shotgun (WGS) entry which is preliminary data.</text>
</comment>
<evidence type="ECO:0000256" key="6">
    <source>
        <dbReference type="ARBA" id="ARBA00023237"/>
    </source>
</evidence>
<dbReference type="NCBIfam" id="TIGR04056">
    <property type="entry name" value="OMP_RagA_SusC"/>
    <property type="match status" value="1"/>
</dbReference>
<dbReference type="PROSITE" id="PS52016">
    <property type="entry name" value="TONB_DEPENDENT_REC_3"/>
    <property type="match status" value="1"/>
</dbReference>
<feature type="domain" description="TonB-dependent receptor plug" evidence="9">
    <location>
        <begin position="113"/>
        <end position="217"/>
    </location>
</feature>
<evidence type="ECO:0000259" key="9">
    <source>
        <dbReference type="Pfam" id="PF07715"/>
    </source>
</evidence>
<dbReference type="Pfam" id="PF07715">
    <property type="entry name" value="Plug"/>
    <property type="match status" value="1"/>
</dbReference>
<keyword evidence="8" id="KW-0732">Signal</keyword>
<evidence type="ECO:0000256" key="1">
    <source>
        <dbReference type="ARBA" id="ARBA00004571"/>
    </source>
</evidence>
<organism evidence="10 11">
    <name type="scientific">Sphingobacterium gobiense</name>
    <dbReference type="NCBI Taxonomy" id="1382456"/>
    <lineage>
        <taxon>Bacteria</taxon>
        <taxon>Pseudomonadati</taxon>
        <taxon>Bacteroidota</taxon>
        <taxon>Sphingobacteriia</taxon>
        <taxon>Sphingobacteriales</taxon>
        <taxon>Sphingobacteriaceae</taxon>
        <taxon>Sphingobacterium</taxon>
    </lineage>
</organism>
<evidence type="ECO:0000256" key="8">
    <source>
        <dbReference type="SAM" id="SignalP"/>
    </source>
</evidence>
<evidence type="ECO:0000256" key="3">
    <source>
        <dbReference type="ARBA" id="ARBA00022452"/>
    </source>
</evidence>
<keyword evidence="3 7" id="KW-1134">Transmembrane beta strand</keyword>
<dbReference type="OrthoDB" id="9768177at2"/>
<dbReference type="EMBL" id="PVBS01000001">
    <property type="protein sequence ID" value="PRD56383.1"/>
    <property type="molecule type" value="Genomic_DNA"/>
</dbReference>
<dbReference type="FunFam" id="2.170.130.10:FF:000009">
    <property type="entry name" value="SusC/RagA family TonB-linked outer membrane protein"/>
    <property type="match status" value="1"/>
</dbReference>
<dbReference type="AlphaFoldDB" id="A0A2S9JT04"/>
<comment type="subcellular location">
    <subcellularLocation>
        <location evidence="1 7">Cell outer membrane</location>
        <topology evidence="1 7">Multi-pass membrane protein</topology>
    </subcellularLocation>
</comment>
<dbReference type="InterPro" id="IPR023997">
    <property type="entry name" value="TonB-dep_OMP_SusC/RagA_CS"/>
</dbReference>
<dbReference type="InterPro" id="IPR037066">
    <property type="entry name" value="Plug_dom_sf"/>
</dbReference>
<dbReference type="InterPro" id="IPR008969">
    <property type="entry name" value="CarboxyPept-like_regulatory"/>
</dbReference>
<dbReference type="Gene3D" id="2.40.170.20">
    <property type="entry name" value="TonB-dependent receptor, beta-barrel domain"/>
    <property type="match status" value="1"/>
</dbReference>
<evidence type="ECO:0000256" key="5">
    <source>
        <dbReference type="ARBA" id="ARBA00023136"/>
    </source>
</evidence>
<dbReference type="Gene3D" id="2.170.130.10">
    <property type="entry name" value="TonB-dependent receptor, plug domain"/>
    <property type="match status" value="1"/>
</dbReference>
<reference evidence="10 11" key="1">
    <citation type="submission" date="2018-02" db="EMBL/GenBank/DDBJ databases">
        <title>The draft genome of Sphingobacterium gobiense H7.</title>
        <authorList>
            <person name="Li L."/>
            <person name="Liu L."/>
            <person name="Zhang X."/>
            <person name="Wang T."/>
            <person name="Liang L."/>
        </authorList>
    </citation>
    <scope>NUCLEOTIDE SEQUENCE [LARGE SCALE GENOMIC DNA]</scope>
    <source>
        <strain evidence="10 11">ACCC 05757</strain>
    </source>
</reference>
<evidence type="ECO:0000256" key="4">
    <source>
        <dbReference type="ARBA" id="ARBA00022692"/>
    </source>
</evidence>
<dbReference type="InterPro" id="IPR023996">
    <property type="entry name" value="TonB-dep_OMP_SusC/RagA"/>
</dbReference>
<evidence type="ECO:0000256" key="2">
    <source>
        <dbReference type="ARBA" id="ARBA00022448"/>
    </source>
</evidence>
<sequence>MRKLCILFLFLASTLSYGYAQVKTVTGTVKDSQSLIGLPGVTISKPDGTGTQTDAAGRFSVEVSPTDSLTFRFIGYTPQSVTVGNQQTLDVFLISEDQALEEVVVIGYGTAQKRDLTGSITQVKGEDIVDRPGTNPVANLQGKVAGLQVTNSGRPGQEPDIRIRGTNSINAVKPLYVVDGLLNDNINFLNPADIESIEILKDPSSLAIFGVRGANGVIAVTTKRAKTGQLNFEFSSRIGIKDVNHRMKMVNAEQFKELYDEQLFNQGNVEYDYTHWTGDTDWQDQIFKNGIINYNNISVSGATERNSFRMGLGYSHDEGIIHHERHKQFTFNIADELKLTDNFRTGIILNGYRAQLPVERGVFGAIQAAPIAPVYNDEYGLYHTMPDFQRAQVNNPLLAIKERKNSAIRLNYRVVANGYTEVDFLSHFNFRVNVSADYGFNNFRTYDGVVAQYNPDIRGDDKTDRVGNLLTAVSQEQNKYYKYQTDWLLNYKNSFGLHNITGMLGYTTYMQGFESTNARRTEGDSGLPIPNNPDYWYVSIGDVGTQTGNGTAWEYRTLSYLARALYNYDGRYLLNASFRRDGSSAFAKGNPWQNFYAFGAGWVVTREDFMQDQRVINNLKIRGSWGSLGNQNVGNNRYPMYAQLSAGNSAVFGDRLIPALVPEYIPDPNLHWEVVKSWEAGFELSAFQNRLDIEAVYYRKDTDGVMVRVPGMFGSIPGLSNLGNIENKGIEASARWTQPIQDDWSISFGGNITTVDNMVNKLSTDGYQIVDGPSRTNTGQPIGYFFGYIHDGIFQTQAEVDQYAANGVVGGVFRPGDIKLRDTDGSGTVDVNDRTFIGNPTPDFYCGISLSTSYKNFDLGFEFQGVYGNEIMRTWNRSQFATLNFLQDRMARWTGPGTSNWEPILDERRANNREFSTYYIEDGSFFRLRDITLAYNFPQETVSRLKLKNLRMFLNAQNIFTLSNNSGFTPEIGGSAISFGVDNGTYPVPAIYTFGVNLNF</sequence>
<evidence type="ECO:0000313" key="11">
    <source>
        <dbReference type="Proteomes" id="UP000238642"/>
    </source>
</evidence>
<name>A0A2S9JT04_9SPHI</name>
<dbReference type="NCBIfam" id="TIGR04057">
    <property type="entry name" value="SusC_RagA_signa"/>
    <property type="match status" value="1"/>
</dbReference>
<gene>
    <name evidence="10" type="ORF">C5749_03755</name>
</gene>
<dbReference type="Gene3D" id="2.60.40.1120">
    <property type="entry name" value="Carboxypeptidase-like, regulatory domain"/>
    <property type="match status" value="1"/>
</dbReference>
<keyword evidence="11" id="KW-1185">Reference proteome</keyword>
<feature type="chain" id="PRO_5015450849" evidence="8">
    <location>
        <begin position="21"/>
        <end position="1000"/>
    </location>
</feature>
<keyword evidence="4 7" id="KW-0812">Transmembrane</keyword>
<keyword evidence="5 7" id="KW-0472">Membrane</keyword>
<evidence type="ECO:0000313" key="10">
    <source>
        <dbReference type="EMBL" id="PRD56383.1"/>
    </source>
</evidence>
<dbReference type="SUPFAM" id="SSF49464">
    <property type="entry name" value="Carboxypeptidase regulatory domain-like"/>
    <property type="match status" value="1"/>
</dbReference>
<dbReference type="GO" id="GO:0009279">
    <property type="term" value="C:cell outer membrane"/>
    <property type="evidence" value="ECO:0007669"/>
    <property type="project" value="UniProtKB-SubCell"/>
</dbReference>